<reference evidence="1 2" key="1">
    <citation type="journal article" date="2014" name="Antonie Van Leeuwenhoek">
        <title>Hyphomonas beringensis sp. nov. and Hyphomonas chukchiensis sp. nov., isolated from surface seawater of the Bering Sea and Chukchi Sea.</title>
        <authorList>
            <person name="Li C."/>
            <person name="Lai Q."/>
            <person name="Li G."/>
            <person name="Dong C."/>
            <person name="Wang J."/>
            <person name="Liao Y."/>
            <person name="Shao Z."/>
        </authorList>
    </citation>
    <scope>NUCLEOTIDE SEQUENCE [LARGE SCALE GENOMIC DNA]</scope>
    <source>
        <strain evidence="1 2">MHS-2</strain>
    </source>
</reference>
<dbReference type="STRING" id="1280950.HJO_02675"/>
<keyword evidence="1" id="KW-0223">Dioxygenase</keyword>
<dbReference type="PATRIC" id="fig|1280950.3.peg.546"/>
<sequence length="49" mass="5266">MQWVGTAGMVQGIIDDIPTVRELVERSVDEAVDIIGGRLAGAVLLEERS</sequence>
<accession>A0A059FUW6</accession>
<name>A0A059FUW6_9PROT</name>
<organism evidence="1 2">
    <name type="scientific">Hyphomonas johnsonii MHS-2</name>
    <dbReference type="NCBI Taxonomy" id="1280950"/>
    <lineage>
        <taxon>Bacteria</taxon>
        <taxon>Pseudomonadati</taxon>
        <taxon>Pseudomonadota</taxon>
        <taxon>Alphaproteobacteria</taxon>
        <taxon>Hyphomonadales</taxon>
        <taxon>Hyphomonadaceae</taxon>
        <taxon>Hyphomonas</taxon>
    </lineage>
</organism>
<dbReference type="Proteomes" id="UP000025171">
    <property type="component" value="Unassembled WGS sequence"/>
</dbReference>
<dbReference type="EMBL" id="ARYK01000001">
    <property type="protein sequence ID" value="KCZ94243.1"/>
    <property type="molecule type" value="Genomic_DNA"/>
</dbReference>
<evidence type="ECO:0000313" key="2">
    <source>
        <dbReference type="Proteomes" id="UP000025171"/>
    </source>
</evidence>
<proteinExistence type="predicted"/>
<protein>
    <submittedName>
        <fullName evidence="1">2-nitropropane dioxygenase</fullName>
    </submittedName>
</protein>
<comment type="caution">
    <text evidence="1">The sequence shown here is derived from an EMBL/GenBank/DDBJ whole genome shotgun (WGS) entry which is preliminary data.</text>
</comment>
<evidence type="ECO:0000313" key="1">
    <source>
        <dbReference type="EMBL" id="KCZ94243.1"/>
    </source>
</evidence>
<dbReference type="AlphaFoldDB" id="A0A059FUW6"/>
<keyword evidence="2" id="KW-1185">Reference proteome</keyword>
<keyword evidence="1" id="KW-0560">Oxidoreductase</keyword>
<dbReference type="GO" id="GO:0051213">
    <property type="term" value="F:dioxygenase activity"/>
    <property type="evidence" value="ECO:0007669"/>
    <property type="project" value="UniProtKB-KW"/>
</dbReference>
<gene>
    <name evidence="1" type="ORF">HJO_02675</name>
</gene>